<dbReference type="Gene3D" id="3.40.50.10810">
    <property type="entry name" value="Tandem AAA-ATPase domain"/>
    <property type="match status" value="1"/>
</dbReference>
<keyword evidence="1" id="KW-0378">Hydrolase</keyword>
<gene>
    <name evidence="5" type="ORF">PM001_LOCUS28123</name>
</gene>
<dbReference type="AlphaFoldDB" id="A0AAV1VC04"/>
<evidence type="ECO:0008006" key="7">
    <source>
        <dbReference type="Google" id="ProtNLM"/>
    </source>
</evidence>
<feature type="domain" description="Helicase C-terminal" evidence="4">
    <location>
        <begin position="645"/>
        <end position="803"/>
    </location>
</feature>
<dbReference type="GO" id="GO:0005524">
    <property type="term" value="F:ATP binding"/>
    <property type="evidence" value="ECO:0007669"/>
    <property type="project" value="InterPro"/>
</dbReference>
<feature type="compositionally biased region" description="Low complexity" evidence="2">
    <location>
        <begin position="39"/>
        <end position="56"/>
    </location>
</feature>
<dbReference type="PANTHER" id="PTHR45629:SF7">
    <property type="entry name" value="DNA EXCISION REPAIR PROTEIN ERCC-6-RELATED"/>
    <property type="match status" value="1"/>
</dbReference>
<feature type="compositionally biased region" description="Basic and acidic residues" evidence="2">
    <location>
        <begin position="217"/>
        <end position="233"/>
    </location>
</feature>
<evidence type="ECO:0000256" key="1">
    <source>
        <dbReference type="ARBA" id="ARBA00022801"/>
    </source>
</evidence>
<dbReference type="InterPro" id="IPR049730">
    <property type="entry name" value="SNF2/RAD54-like_C"/>
</dbReference>
<dbReference type="InterPro" id="IPR027417">
    <property type="entry name" value="P-loop_NTPase"/>
</dbReference>
<evidence type="ECO:0000259" key="3">
    <source>
        <dbReference type="PROSITE" id="PS51192"/>
    </source>
</evidence>
<feature type="compositionally biased region" description="Basic residues" evidence="2">
    <location>
        <begin position="67"/>
        <end position="76"/>
    </location>
</feature>
<accession>A0AAV1VC04</accession>
<dbReference type="Gene3D" id="3.40.50.300">
    <property type="entry name" value="P-loop containing nucleotide triphosphate hydrolases"/>
    <property type="match status" value="1"/>
</dbReference>
<sequence length="1091" mass="121042">MSPPSSTDASRAANSTLRHPPPASSSPLSIHATPPSPWSSEAASVASDASAFSPHSSSDDSSDHSSAARRVKHSHFNQHNQQEMPIKRRRLTRGDARARTRQGADDEADGAAEKHASFAKTCKRLIQKRCSSNSYKEEEENGDTRKTMMVTTTTRRGDRNAAATTWADDGSWDLYRRRLHEMRRELQESVTQGRKTFYNNPEPLVDSVDTEGGGLNKDVKGQREDDEDEKKVEAGPTYYSPWDVTETASGLLVPSYVLAQLLPHQRECLEWLHKLHERGVGGIVGDDMGLGKTVQLASFVGSLHRARRLRTVLLLCPASVLLQWVRELHKWTPWMRVVLLHASGTGVNTSFSSECYERLIEETFCYKNGESDGEVDEMGEHAPTGGGVVISTYENVRQYQSLFLTREWDYVVLDEGHRIRNPDAETTLACKQLRTIHRIILSGTPIQNRLRELWSLFDFVYPGRLGTLPTFDDEFVLPIRAGGYATATKMQVLMAYKCALALKDLIRPFLLRRTKQEILTNDAGNGTCALLPKKQEQIIFCRLTARQRALYKRFLASSEVAKVLRRDIRPFRAISVLRHICNHPDLLASFGDGKLADKRRQTFEDDDDDEFASIDVSFIETDGDKEEDESDEPFGAASASGKMVVLQKVLLMWKAQGHRVLIFSQTRCMLDILESFMARLSLTYTRLDGTTGVQERQQRLDAFNASDSKLFAFLLTTRAGGIGVNLVGADRVVVFDPDWNPSTDVQARERAWRIGQQKPVTVFRLVTAGTIEEKIYHRQIFKQYLTSKVLHDAKRKRCFNKHSLRELFVLGDEKEEEDGVAETNEMFVAGNVVRPTEADDGIGEGEQTSDDKVDTDAGDNEVVLKQLFDGGDVRGVFDHSAVESDGVQNQEADLVEMEATKIAQGALSALRASGALVRQQRETVYTPTWTGRSGAAGDPSQRRQQPAVRSCGKLQGRAGQGRGRGGQGRGRGGRGNGISSHEMLARIKQRRDGVATQPMPVPLQSHSEASGTSQSPGSSASIGASEMAKRLHAFLAANAVTGVTTERLLEAFGNVVGPKDKLVFRHVLRDLAVCRGRRWTLKSSNSGASKS</sequence>
<feature type="compositionally biased region" description="Basic and acidic residues" evidence="2">
    <location>
        <begin position="92"/>
        <end position="104"/>
    </location>
</feature>
<feature type="region of interest" description="Disordered" evidence="2">
    <location>
        <begin position="991"/>
        <end position="1024"/>
    </location>
</feature>
<feature type="region of interest" description="Disordered" evidence="2">
    <location>
        <begin position="836"/>
        <end position="856"/>
    </location>
</feature>
<feature type="region of interest" description="Disordered" evidence="2">
    <location>
        <begin position="1"/>
        <end position="114"/>
    </location>
</feature>
<reference evidence="5" key="1">
    <citation type="submission" date="2024-01" db="EMBL/GenBank/DDBJ databases">
        <authorList>
            <person name="Webb A."/>
        </authorList>
    </citation>
    <scope>NUCLEOTIDE SEQUENCE</scope>
    <source>
        <strain evidence="5">Pm1</strain>
    </source>
</reference>
<dbReference type="EMBL" id="CAKLBY020000286">
    <property type="protein sequence ID" value="CAK7942973.1"/>
    <property type="molecule type" value="Genomic_DNA"/>
</dbReference>
<feature type="region of interest" description="Disordered" evidence="2">
    <location>
        <begin position="186"/>
        <end position="233"/>
    </location>
</feature>
<dbReference type="Proteomes" id="UP001162060">
    <property type="component" value="Unassembled WGS sequence"/>
</dbReference>
<dbReference type="SMART" id="SM00490">
    <property type="entry name" value="HELICc"/>
    <property type="match status" value="1"/>
</dbReference>
<evidence type="ECO:0000259" key="4">
    <source>
        <dbReference type="PROSITE" id="PS51194"/>
    </source>
</evidence>
<feature type="compositionally biased region" description="Low complexity" evidence="2">
    <location>
        <begin position="1007"/>
        <end position="1024"/>
    </location>
</feature>
<dbReference type="SMART" id="SM00487">
    <property type="entry name" value="DEXDc"/>
    <property type="match status" value="1"/>
</dbReference>
<feature type="region of interest" description="Disordered" evidence="2">
    <location>
        <begin position="927"/>
        <end position="979"/>
    </location>
</feature>
<organism evidence="5 6">
    <name type="scientific">Peronospora matthiolae</name>
    <dbReference type="NCBI Taxonomy" id="2874970"/>
    <lineage>
        <taxon>Eukaryota</taxon>
        <taxon>Sar</taxon>
        <taxon>Stramenopiles</taxon>
        <taxon>Oomycota</taxon>
        <taxon>Peronosporomycetes</taxon>
        <taxon>Peronosporales</taxon>
        <taxon>Peronosporaceae</taxon>
        <taxon>Peronospora</taxon>
    </lineage>
</organism>
<feature type="domain" description="Helicase ATP-binding" evidence="3">
    <location>
        <begin position="273"/>
        <end position="463"/>
    </location>
</feature>
<dbReference type="CDD" id="cd18000">
    <property type="entry name" value="DEXHc_ERCC6"/>
    <property type="match status" value="1"/>
</dbReference>
<dbReference type="InterPro" id="IPR000330">
    <property type="entry name" value="SNF2_N"/>
</dbReference>
<dbReference type="PROSITE" id="PS51192">
    <property type="entry name" value="HELICASE_ATP_BIND_1"/>
    <property type="match status" value="1"/>
</dbReference>
<dbReference type="SUPFAM" id="SSF52540">
    <property type="entry name" value="P-loop containing nucleoside triphosphate hydrolases"/>
    <property type="match status" value="2"/>
</dbReference>
<dbReference type="PROSITE" id="PS51194">
    <property type="entry name" value="HELICASE_CTER"/>
    <property type="match status" value="1"/>
</dbReference>
<dbReference type="InterPro" id="IPR038718">
    <property type="entry name" value="SNF2-like_sf"/>
</dbReference>
<dbReference type="InterPro" id="IPR001650">
    <property type="entry name" value="Helicase_C-like"/>
</dbReference>
<protein>
    <recommendedName>
        <fullName evidence="7">DNA excision repair protein</fullName>
    </recommendedName>
</protein>
<name>A0AAV1VC04_9STRA</name>
<comment type="caution">
    <text evidence="5">The sequence shown here is derived from an EMBL/GenBank/DDBJ whole genome shotgun (WGS) entry which is preliminary data.</text>
</comment>
<dbReference type="Pfam" id="PF00271">
    <property type="entry name" value="Helicase_C"/>
    <property type="match status" value="1"/>
</dbReference>
<feature type="compositionally biased region" description="Polar residues" evidence="2">
    <location>
        <begin position="1"/>
        <end position="17"/>
    </location>
</feature>
<dbReference type="GO" id="GO:0006283">
    <property type="term" value="P:transcription-coupled nucleotide-excision repair"/>
    <property type="evidence" value="ECO:0007669"/>
    <property type="project" value="TreeGrafter"/>
</dbReference>
<feature type="compositionally biased region" description="Gly residues" evidence="2">
    <location>
        <begin position="958"/>
        <end position="976"/>
    </location>
</feature>
<dbReference type="GO" id="GO:0005634">
    <property type="term" value="C:nucleus"/>
    <property type="evidence" value="ECO:0007669"/>
    <property type="project" value="TreeGrafter"/>
</dbReference>
<dbReference type="InterPro" id="IPR014001">
    <property type="entry name" value="Helicase_ATP-bd"/>
</dbReference>
<feature type="compositionally biased region" description="Polar residues" evidence="2">
    <location>
        <begin position="188"/>
        <end position="199"/>
    </location>
</feature>
<dbReference type="InterPro" id="IPR050496">
    <property type="entry name" value="SNF2_RAD54_helicase_repair"/>
</dbReference>
<dbReference type="CDD" id="cd18793">
    <property type="entry name" value="SF2_C_SNF"/>
    <property type="match status" value="1"/>
</dbReference>
<evidence type="ECO:0000256" key="2">
    <source>
        <dbReference type="SAM" id="MobiDB-lite"/>
    </source>
</evidence>
<dbReference type="Pfam" id="PF00176">
    <property type="entry name" value="SNF2-rel_dom"/>
    <property type="match status" value="1"/>
</dbReference>
<dbReference type="GO" id="GO:0016787">
    <property type="term" value="F:hydrolase activity"/>
    <property type="evidence" value="ECO:0007669"/>
    <property type="project" value="UniProtKB-KW"/>
</dbReference>
<dbReference type="PANTHER" id="PTHR45629">
    <property type="entry name" value="SNF2/RAD54 FAMILY MEMBER"/>
    <property type="match status" value="1"/>
</dbReference>
<dbReference type="FunFam" id="3.40.50.10810:FF:000094">
    <property type="entry name" value="DNA excision repair protein ERCC-6"/>
    <property type="match status" value="1"/>
</dbReference>
<dbReference type="GO" id="GO:0008094">
    <property type="term" value="F:ATP-dependent activity, acting on DNA"/>
    <property type="evidence" value="ECO:0007669"/>
    <property type="project" value="TreeGrafter"/>
</dbReference>
<evidence type="ECO:0000313" key="6">
    <source>
        <dbReference type="Proteomes" id="UP001162060"/>
    </source>
</evidence>
<evidence type="ECO:0000313" key="5">
    <source>
        <dbReference type="EMBL" id="CAK7942973.1"/>
    </source>
</evidence>
<proteinExistence type="predicted"/>